<dbReference type="PANTHER" id="PTHR13890:SF31">
    <property type="entry name" value="MAGNESIUM TRANSPORTER MRS2-2-RELATED"/>
    <property type="match status" value="1"/>
</dbReference>
<feature type="compositionally biased region" description="Low complexity" evidence="2">
    <location>
        <begin position="309"/>
        <end position="318"/>
    </location>
</feature>
<dbReference type="Pfam" id="PF22099">
    <property type="entry name" value="MRS2-like"/>
    <property type="match status" value="2"/>
</dbReference>
<feature type="coiled-coil region" evidence="1">
    <location>
        <begin position="463"/>
        <end position="497"/>
    </location>
</feature>
<evidence type="ECO:0000256" key="3">
    <source>
        <dbReference type="SAM" id="Phobius"/>
    </source>
</evidence>
<feature type="transmembrane region" description="Helical" evidence="3">
    <location>
        <begin position="627"/>
        <end position="652"/>
    </location>
</feature>
<evidence type="ECO:0000313" key="5">
    <source>
        <dbReference type="Proteomes" id="UP000751190"/>
    </source>
</evidence>
<comment type="caution">
    <text evidence="4">The sequence shown here is derived from an EMBL/GenBank/DDBJ whole genome shotgun (WGS) entry which is preliminary data.</text>
</comment>
<feature type="transmembrane region" description="Helical" evidence="3">
    <location>
        <begin position="664"/>
        <end position="688"/>
    </location>
</feature>
<feature type="compositionally biased region" description="Basic and acidic residues" evidence="2">
    <location>
        <begin position="33"/>
        <end position="53"/>
    </location>
</feature>
<accession>A0A8J5X9C5</accession>
<keyword evidence="3" id="KW-0812">Transmembrane</keyword>
<gene>
    <name evidence="4" type="ORF">KFE25_002425</name>
</gene>
<name>A0A8J5X9C5_DIALT</name>
<protein>
    <recommendedName>
        <fullName evidence="6">Magnesium transporter</fullName>
    </recommendedName>
</protein>
<feature type="compositionally biased region" description="Gly residues" evidence="2">
    <location>
        <begin position="362"/>
        <end position="379"/>
    </location>
</feature>
<feature type="region of interest" description="Disordered" evidence="2">
    <location>
        <begin position="255"/>
        <end position="284"/>
    </location>
</feature>
<reference evidence="4" key="1">
    <citation type="submission" date="2021-05" db="EMBL/GenBank/DDBJ databases">
        <title>The genome of the haptophyte Pavlova lutheri (Diacronema luteri, Pavlovales) - a model for lipid biosynthesis in eukaryotic algae.</title>
        <authorList>
            <person name="Hulatt C.J."/>
            <person name="Posewitz M.C."/>
        </authorList>
    </citation>
    <scope>NUCLEOTIDE SEQUENCE</scope>
    <source>
        <strain evidence="4">NIVA-4/92</strain>
    </source>
</reference>
<dbReference type="AlphaFoldDB" id="A0A8J5X9C5"/>
<proteinExistence type="predicted"/>
<dbReference type="PANTHER" id="PTHR13890">
    <property type="entry name" value="RNA SPLICING PROTEIN MRS2, MITOCHONDRIAL"/>
    <property type="match status" value="1"/>
</dbReference>
<dbReference type="CDD" id="cd12823">
    <property type="entry name" value="Mrs2_Mfm1p-like"/>
    <property type="match status" value="1"/>
</dbReference>
<keyword evidence="1" id="KW-0175">Coiled coil</keyword>
<dbReference type="Gene3D" id="1.20.58.340">
    <property type="entry name" value="Magnesium transport protein CorA, transmembrane region"/>
    <property type="match status" value="1"/>
</dbReference>
<evidence type="ECO:0000313" key="4">
    <source>
        <dbReference type="EMBL" id="KAG8461236.1"/>
    </source>
</evidence>
<dbReference type="EMBL" id="JAGTXO010000027">
    <property type="protein sequence ID" value="KAG8461236.1"/>
    <property type="molecule type" value="Genomic_DNA"/>
</dbReference>
<sequence length="697" mass="73689">MLFRDEHGDGVDLPNEVRVSELAEPYPASNPPDPHDGDHLGHTDAHLGLEDTHFDAPGLDRLLTSSTRRANGDAGAASSGLATAGVRWTTNRPSKAALWAFIDARATPPATGAGPGVREAATLDRNQVRKMTGVPPRDLRVMDPTLNYPSSIMIRERALVVNLEHVKAIITADFMLLQQLDSHAVTAFLDKTRRRLLASDGHAASAPVGDDDAVHALRAAQPRKEKGAAASVASLATSRAAEFLARSGAVSAATVGRRQVRNSDHKPPAFTASAATPRSQTPPLLGVIPAPLAAPPAGADAPTAPPPVTAAGGASARGDAGGQTLKPPLTGKIPMVLSMGNLPTLSLGGARGGHLGSAHGSAHGGRGGASAHGGHGDGGLPAELRTRGGGGGGGGRDDDDGGREDHLHASLARLRPVAEDGLAFELRALECCLQEVVDKLCNDVDQLARVSLPIFDRLTRGVNKALLETARRFKTQLARMENKVENVHDALEKLLDSEAELADLCLTRKREHALMLAANGVPSAGNSFSHGLNSIARDRRRSHDDGGLATFMGSPTLGARRDSKLAMPPGIERDALEDVENCIEAYFEQIDGAAKKLDELREYISNAEDYVAIELDSHRNQLIQLELLLTIATLCVSCYALVGSLFGMNARFMLTLDGDEPGPFIFRTIAITGFVGCAGLFVIIVLWCRRMRLLFVN</sequence>
<dbReference type="OrthoDB" id="10251508at2759"/>
<feature type="region of interest" description="Disordered" evidence="2">
    <location>
        <begin position="296"/>
        <end position="331"/>
    </location>
</feature>
<evidence type="ECO:0000256" key="1">
    <source>
        <dbReference type="SAM" id="Coils"/>
    </source>
</evidence>
<keyword evidence="3" id="KW-0472">Membrane</keyword>
<feature type="region of interest" description="Disordered" evidence="2">
    <location>
        <begin position="24"/>
        <end position="53"/>
    </location>
</feature>
<dbReference type="InterPro" id="IPR039204">
    <property type="entry name" value="MRS2-like"/>
</dbReference>
<dbReference type="Gene3D" id="2.40.128.330">
    <property type="match status" value="1"/>
</dbReference>
<organism evidence="4 5">
    <name type="scientific">Diacronema lutheri</name>
    <name type="common">Unicellular marine alga</name>
    <name type="synonym">Monochrysis lutheri</name>
    <dbReference type="NCBI Taxonomy" id="2081491"/>
    <lineage>
        <taxon>Eukaryota</taxon>
        <taxon>Haptista</taxon>
        <taxon>Haptophyta</taxon>
        <taxon>Pavlovophyceae</taxon>
        <taxon>Pavlovales</taxon>
        <taxon>Pavlovaceae</taxon>
        <taxon>Diacronema</taxon>
    </lineage>
</organism>
<keyword evidence="3" id="KW-1133">Transmembrane helix</keyword>
<dbReference type="Proteomes" id="UP000751190">
    <property type="component" value="Unassembled WGS sequence"/>
</dbReference>
<dbReference type="GO" id="GO:0015095">
    <property type="term" value="F:magnesium ion transmembrane transporter activity"/>
    <property type="evidence" value="ECO:0007669"/>
    <property type="project" value="TreeGrafter"/>
</dbReference>
<evidence type="ECO:0008006" key="6">
    <source>
        <dbReference type="Google" id="ProtNLM"/>
    </source>
</evidence>
<feature type="region of interest" description="Disordered" evidence="2">
    <location>
        <begin position="352"/>
        <end position="404"/>
    </location>
</feature>
<evidence type="ECO:0000256" key="2">
    <source>
        <dbReference type="SAM" id="MobiDB-lite"/>
    </source>
</evidence>
<keyword evidence="5" id="KW-1185">Reference proteome</keyword>